<dbReference type="SUPFAM" id="SSF48317">
    <property type="entry name" value="Acid phosphatase/Vanadium-dependent haloperoxidase"/>
    <property type="match status" value="1"/>
</dbReference>
<feature type="transmembrane region" description="Helical" evidence="2">
    <location>
        <begin position="58"/>
        <end position="83"/>
    </location>
</feature>
<proteinExistence type="predicted"/>
<name>A0A1I2YMS3_9ACTN</name>
<keyword evidence="2" id="KW-1133">Transmembrane helix</keyword>
<evidence type="ECO:0000313" key="7">
    <source>
        <dbReference type="Proteomes" id="UP000533017"/>
    </source>
</evidence>
<dbReference type="RefSeq" id="WP_092886627.1">
    <property type="nucleotide sequence ID" value="NZ_FOOI01000014.1"/>
</dbReference>
<feature type="transmembrane region" description="Helical" evidence="2">
    <location>
        <begin position="133"/>
        <end position="150"/>
    </location>
</feature>
<feature type="transmembrane region" description="Helical" evidence="2">
    <location>
        <begin position="263"/>
        <end position="285"/>
    </location>
</feature>
<evidence type="ECO:0000313" key="5">
    <source>
        <dbReference type="EMBL" id="SFH26942.1"/>
    </source>
</evidence>
<dbReference type="InterPro" id="IPR000326">
    <property type="entry name" value="PAP2/HPO"/>
</dbReference>
<evidence type="ECO:0000259" key="3">
    <source>
        <dbReference type="SMART" id="SM00014"/>
    </source>
</evidence>
<dbReference type="EMBL" id="FOOI01000014">
    <property type="protein sequence ID" value="SFH26942.1"/>
    <property type="molecule type" value="Genomic_DNA"/>
</dbReference>
<feature type="region of interest" description="Disordered" evidence="1">
    <location>
        <begin position="309"/>
        <end position="330"/>
    </location>
</feature>
<dbReference type="Proteomes" id="UP000199052">
    <property type="component" value="Unassembled WGS sequence"/>
</dbReference>
<gene>
    <name evidence="4" type="ORF">FHR37_005727</name>
    <name evidence="5" type="ORF">SAMN05421678_114190</name>
</gene>
<dbReference type="SMART" id="SM00014">
    <property type="entry name" value="acidPPc"/>
    <property type="match status" value="1"/>
</dbReference>
<dbReference type="InterPro" id="IPR036938">
    <property type="entry name" value="PAP2/HPO_sf"/>
</dbReference>
<feature type="transmembrane region" description="Helical" evidence="2">
    <location>
        <begin position="12"/>
        <end position="31"/>
    </location>
</feature>
<feature type="transmembrane region" description="Helical" evidence="2">
    <location>
        <begin position="157"/>
        <end position="178"/>
    </location>
</feature>
<dbReference type="Pfam" id="PF01569">
    <property type="entry name" value="PAP2"/>
    <property type="match status" value="1"/>
</dbReference>
<feature type="transmembrane region" description="Helical" evidence="2">
    <location>
        <begin position="224"/>
        <end position="243"/>
    </location>
</feature>
<evidence type="ECO:0000313" key="4">
    <source>
        <dbReference type="EMBL" id="NYH86876.1"/>
    </source>
</evidence>
<sequence length="330" mass="33801">MQRLVKGLVAGWLLVLVLAQAAVLVLVWWIFIRTPHGQVLDASVLRASDMGRDRVDGLVTVVLDAVSLASLVVATAVVAFIAVVRRRIRLALVATVLVAGANLTCQVLKDYLIDRPDLGIPGTNIGAPNSMPSGHVTVAASIAVAAVLVLPPRLRGLAAILGAVYVSLTGIATLSAGWHRPSDALAALLIVGIWAAAAGYLLILGQRHEPVREPSNPHHRTVAGLALVGGAFLVVAVLAIGLADRGGLTPPVDLHPGQLAGAYVGGVSGVAGATCLALALVLSTLHRVVPDLERPGLVETLVENLRPGTPPTGVVASAADGVANTPGREN</sequence>
<dbReference type="Gene3D" id="1.20.144.10">
    <property type="entry name" value="Phosphatidic acid phosphatase type 2/haloperoxidase"/>
    <property type="match status" value="1"/>
</dbReference>
<dbReference type="OrthoDB" id="3240395at2"/>
<keyword evidence="7" id="KW-1185">Reference proteome</keyword>
<dbReference type="AlphaFoldDB" id="A0A1I2YMS3"/>
<evidence type="ECO:0000256" key="2">
    <source>
        <dbReference type="SAM" id="Phobius"/>
    </source>
</evidence>
<dbReference type="EMBL" id="JACBZA010000001">
    <property type="protein sequence ID" value="NYH86876.1"/>
    <property type="molecule type" value="Genomic_DNA"/>
</dbReference>
<accession>A0A1I2YMS3</accession>
<evidence type="ECO:0000313" key="6">
    <source>
        <dbReference type="Proteomes" id="UP000199052"/>
    </source>
</evidence>
<feature type="transmembrane region" description="Helical" evidence="2">
    <location>
        <begin position="184"/>
        <end position="203"/>
    </location>
</feature>
<feature type="domain" description="Phosphatidic acid phosphatase type 2/haloperoxidase" evidence="3">
    <location>
        <begin position="88"/>
        <end position="199"/>
    </location>
</feature>
<dbReference type="STRING" id="504797.SAMN05421678_114190"/>
<keyword evidence="2" id="KW-0812">Transmembrane</keyword>
<keyword evidence="2" id="KW-0472">Membrane</keyword>
<reference evidence="5 6" key="1">
    <citation type="submission" date="2016-10" db="EMBL/GenBank/DDBJ databases">
        <authorList>
            <person name="de Groot N.N."/>
        </authorList>
    </citation>
    <scope>NUCLEOTIDE SEQUENCE [LARGE SCALE GENOMIC DNA]</scope>
    <source>
        <strain evidence="5 6">CPCC 202808</strain>
    </source>
</reference>
<reference evidence="4 7" key="2">
    <citation type="submission" date="2020-07" db="EMBL/GenBank/DDBJ databases">
        <title>Sequencing the genomes of 1000 actinobacteria strains.</title>
        <authorList>
            <person name="Klenk H.-P."/>
        </authorList>
    </citation>
    <scope>NUCLEOTIDE SEQUENCE [LARGE SCALE GENOMIC DNA]</scope>
    <source>
        <strain evidence="4 7">DSM 45117</strain>
    </source>
</reference>
<organism evidence="5 6">
    <name type="scientific">Actinopolymorpha cephalotaxi</name>
    <dbReference type="NCBI Taxonomy" id="504797"/>
    <lineage>
        <taxon>Bacteria</taxon>
        <taxon>Bacillati</taxon>
        <taxon>Actinomycetota</taxon>
        <taxon>Actinomycetes</taxon>
        <taxon>Propionibacteriales</taxon>
        <taxon>Actinopolymorphaceae</taxon>
        <taxon>Actinopolymorpha</taxon>
    </lineage>
</organism>
<evidence type="ECO:0000256" key="1">
    <source>
        <dbReference type="SAM" id="MobiDB-lite"/>
    </source>
</evidence>
<protein>
    <submittedName>
        <fullName evidence="4">Membrane-associated phospholipid phosphatase</fullName>
    </submittedName>
    <submittedName>
        <fullName evidence="5">PAP2 superfamily protein</fullName>
    </submittedName>
</protein>
<feature type="transmembrane region" description="Helical" evidence="2">
    <location>
        <begin position="90"/>
        <end position="113"/>
    </location>
</feature>
<dbReference type="Proteomes" id="UP000533017">
    <property type="component" value="Unassembled WGS sequence"/>
</dbReference>